<keyword evidence="3 6" id="KW-1133">Transmembrane helix</keyword>
<evidence type="ECO:0000256" key="4">
    <source>
        <dbReference type="ARBA" id="ARBA00023136"/>
    </source>
</evidence>
<feature type="transmembrane region" description="Helical" evidence="6">
    <location>
        <begin position="159"/>
        <end position="182"/>
    </location>
</feature>
<protein>
    <submittedName>
        <fullName evidence="7">Uncharacterized protein</fullName>
    </submittedName>
</protein>
<dbReference type="InterPro" id="IPR051694">
    <property type="entry name" value="Immunoregulatory_rcpt-like"/>
</dbReference>
<keyword evidence="2 6" id="KW-0812">Transmembrane</keyword>
<keyword evidence="8" id="KW-1185">Reference proteome</keyword>
<feature type="compositionally biased region" description="Polar residues" evidence="5">
    <location>
        <begin position="222"/>
        <end position="244"/>
    </location>
</feature>
<proteinExistence type="predicted"/>
<feature type="region of interest" description="Disordered" evidence="5">
    <location>
        <begin position="192"/>
        <end position="297"/>
    </location>
</feature>
<evidence type="ECO:0000256" key="6">
    <source>
        <dbReference type="SAM" id="Phobius"/>
    </source>
</evidence>
<feature type="compositionally biased region" description="Polar residues" evidence="5">
    <location>
        <begin position="253"/>
        <end position="274"/>
    </location>
</feature>
<evidence type="ECO:0000256" key="5">
    <source>
        <dbReference type="SAM" id="MobiDB-lite"/>
    </source>
</evidence>
<dbReference type="GO" id="GO:0071944">
    <property type="term" value="C:cell periphery"/>
    <property type="evidence" value="ECO:0007669"/>
    <property type="project" value="UniProtKB-ARBA"/>
</dbReference>
<dbReference type="AlphaFoldDB" id="A0A9W8VC33"/>
<feature type="compositionally biased region" description="Polar residues" evidence="5">
    <location>
        <begin position="325"/>
        <end position="341"/>
    </location>
</feature>
<comment type="caution">
    <text evidence="7">The sequence shown here is derived from an EMBL/GenBank/DDBJ whole genome shotgun (WGS) entry which is preliminary data.</text>
</comment>
<gene>
    <name evidence="7" type="ORF">NW762_008640</name>
</gene>
<feature type="region of interest" description="Disordered" evidence="5">
    <location>
        <begin position="312"/>
        <end position="341"/>
    </location>
</feature>
<dbReference type="OrthoDB" id="3692311at2759"/>
<evidence type="ECO:0000313" key="7">
    <source>
        <dbReference type="EMBL" id="KAJ4257516.1"/>
    </source>
</evidence>
<dbReference type="GO" id="GO:0016020">
    <property type="term" value="C:membrane"/>
    <property type="evidence" value="ECO:0007669"/>
    <property type="project" value="UniProtKB-SubCell"/>
</dbReference>
<sequence>MSETEKQLGISCPDGGQFYICEDDDTQFVGCCVNDPCGANNGTCPEGDLRTTTFNPDRYNDIFQQDCNNSQSVRNWYTCTGTNPPFIGCCSLNACNTGCPRARLEPAMLSKTERNRLEFLDPRNRGSTTASTASETASSTASSTAEASKDEGLGTGATAGIAVAATVGGLISLILIAWLFWWKPRQKKKHQQGFNPAYNAPPAPPVSEQTYSPSGGPIHHGTFTSQSPMSGYQHSWTPTPTVMNQHLMGASPMDQSQKYSPHTSQTERPQSYAQFSDHGNHNSPSLPPYQQAHSQYHMSHVSEMDGTTTVPQEMSAGEEHHTQRRYSTTPNNQGQGLNIAT</sequence>
<feature type="compositionally biased region" description="Basic and acidic residues" evidence="5">
    <location>
        <begin position="113"/>
        <end position="124"/>
    </location>
</feature>
<dbReference type="EMBL" id="JAOQAZ010000017">
    <property type="protein sequence ID" value="KAJ4257516.1"/>
    <property type="molecule type" value="Genomic_DNA"/>
</dbReference>
<evidence type="ECO:0000256" key="1">
    <source>
        <dbReference type="ARBA" id="ARBA00004167"/>
    </source>
</evidence>
<organism evidence="7 8">
    <name type="scientific">Fusarium torreyae</name>
    <dbReference type="NCBI Taxonomy" id="1237075"/>
    <lineage>
        <taxon>Eukaryota</taxon>
        <taxon>Fungi</taxon>
        <taxon>Dikarya</taxon>
        <taxon>Ascomycota</taxon>
        <taxon>Pezizomycotina</taxon>
        <taxon>Sordariomycetes</taxon>
        <taxon>Hypocreomycetidae</taxon>
        <taxon>Hypocreales</taxon>
        <taxon>Nectriaceae</taxon>
        <taxon>Fusarium</taxon>
    </lineage>
</organism>
<feature type="region of interest" description="Disordered" evidence="5">
    <location>
        <begin position="113"/>
        <end position="152"/>
    </location>
</feature>
<evidence type="ECO:0000313" key="8">
    <source>
        <dbReference type="Proteomes" id="UP001152049"/>
    </source>
</evidence>
<keyword evidence="4 6" id="KW-0472">Membrane</keyword>
<evidence type="ECO:0000256" key="2">
    <source>
        <dbReference type="ARBA" id="ARBA00022692"/>
    </source>
</evidence>
<accession>A0A9W8VC33</accession>
<feature type="compositionally biased region" description="Low complexity" evidence="5">
    <location>
        <begin position="127"/>
        <end position="146"/>
    </location>
</feature>
<comment type="subcellular location">
    <subcellularLocation>
        <location evidence="1">Membrane</location>
        <topology evidence="1">Single-pass membrane protein</topology>
    </subcellularLocation>
</comment>
<evidence type="ECO:0000256" key="3">
    <source>
        <dbReference type="ARBA" id="ARBA00022989"/>
    </source>
</evidence>
<dbReference type="PANTHER" id="PTHR15549">
    <property type="entry name" value="PAIRED IMMUNOGLOBULIN-LIKE TYPE 2 RECEPTOR"/>
    <property type="match status" value="1"/>
</dbReference>
<reference evidence="7" key="1">
    <citation type="submission" date="2022-09" db="EMBL/GenBank/DDBJ databases">
        <title>Fusarium specimens isolated from Avocado Roots.</title>
        <authorList>
            <person name="Stajich J."/>
            <person name="Roper C."/>
            <person name="Heimlech-Rivalta G."/>
        </authorList>
    </citation>
    <scope>NUCLEOTIDE SEQUENCE</scope>
    <source>
        <strain evidence="7">CF00136</strain>
    </source>
</reference>
<dbReference type="Proteomes" id="UP001152049">
    <property type="component" value="Unassembled WGS sequence"/>
</dbReference>
<name>A0A9W8VC33_9HYPO</name>